<comment type="subcellular location">
    <subcellularLocation>
        <location evidence="13">Cytoplasm</location>
    </subcellularLocation>
</comment>
<gene>
    <name evidence="13" type="primary">pgk</name>
    <name evidence="17" type="ORF">SAMN04489834_1952</name>
</gene>
<dbReference type="AlphaFoldDB" id="A0A1H1UB62"/>
<feature type="binding site" evidence="13">
    <location>
        <position position="302"/>
    </location>
    <ligand>
        <name>ATP</name>
        <dbReference type="ChEBI" id="CHEBI:30616"/>
    </ligand>
</feature>
<dbReference type="Proteomes" id="UP000181956">
    <property type="component" value="Chromosome I"/>
</dbReference>
<keyword evidence="11 13" id="KW-0067">ATP-binding</keyword>
<dbReference type="OrthoDB" id="9808460at2"/>
<dbReference type="EMBL" id="LT629742">
    <property type="protein sequence ID" value="SDS69169.1"/>
    <property type="molecule type" value="Genomic_DNA"/>
</dbReference>
<feature type="binding site" evidence="13 15">
    <location>
        <position position="333"/>
    </location>
    <ligand>
        <name>ATP</name>
        <dbReference type="ChEBI" id="CHEBI:30616"/>
    </ligand>
</feature>
<evidence type="ECO:0000313" key="18">
    <source>
        <dbReference type="Proteomes" id="UP000181956"/>
    </source>
</evidence>
<dbReference type="GO" id="GO:0006094">
    <property type="term" value="P:gluconeogenesis"/>
    <property type="evidence" value="ECO:0007669"/>
    <property type="project" value="TreeGrafter"/>
</dbReference>
<dbReference type="InterPro" id="IPR015824">
    <property type="entry name" value="Phosphoglycerate_kinase_N"/>
</dbReference>
<evidence type="ECO:0000256" key="10">
    <source>
        <dbReference type="ARBA" id="ARBA00022777"/>
    </source>
</evidence>
<dbReference type="HAMAP" id="MF_00145">
    <property type="entry name" value="Phosphoglyc_kinase"/>
    <property type="match status" value="1"/>
</dbReference>
<sequence>MTLRTIDSLGPLAGKHVIVRCDLNVPLKDGQITDDGRVRASLPTLTALLSQGARVSVVSHLGRPDGAPDERYSLAPVAARLGELLGKDVAFASDTVGASAQAAVAGLGDGDIAVLENLRFNPGETSKVAEERAAFAAQLAAFGDAFVSDGFGVVHRKQASVYELAELLPSAAGLLIVAELEVLDRLTETPERPYAVVLGGSKVSDKLGVIGHLLPRVDTLLIGGGMLFTFLAALGHKVGSSLLEADQIDTVTGYLAEAERLGVQIILPTDVVVASKFGADAEVLVRPADGIEDTPFGASGLGLDIGPETAARFADVIRSSKTVFWNGPMGVFELAPFAAGTRAVAQALTEVDGLSVVGGGDSAAAVRALNFNDDQFGHISTGGGASLEFLEGKRLPGLEVLGW</sequence>
<dbReference type="FunFam" id="3.40.50.1260:FF:000031">
    <property type="entry name" value="Phosphoglycerate kinase 1"/>
    <property type="match status" value="1"/>
</dbReference>
<dbReference type="STRING" id="412690.SAMN04489834_1952"/>
<feature type="binding site" evidence="14">
    <location>
        <position position="37"/>
    </location>
    <ligand>
        <name>(2R)-3-phosphoglycerate</name>
        <dbReference type="ChEBI" id="CHEBI:58272"/>
    </ligand>
</feature>
<feature type="binding site" evidence="13">
    <location>
        <position position="156"/>
    </location>
    <ligand>
        <name>substrate</name>
    </ligand>
</feature>
<evidence type="ECO:0000313" key="17">
    <source>
        <dbReference type="EMBL" id="SDS69169.1"/>
    </source>
</evidence>
<dbReference type="InterPro" id="IPR001576">
    <property type="entry name" value="Phosphoglycerate_kinase"/>
</dbReference>
<evidence type="ECO:0000256" key="16">
    <source>
        <dbReference type="RuleBase" id="RU000532"/>
    </source>
</evidence>
<proteinExistence type="inferred from homology"/>
<dbReference type="InterPro" id="IPR036043">
    <property type="entry name" value="Phosphoglycerate_kinase_sf"/>
</dbReference>
<accession>A0A1H1UB62</accession>
<dbReference type="PROSITE" id="PS00111">
    <property type="entry name" value="PGLYCERATE_KINASE"/>
    <property type="match status" value="1"/>
</dbReference>
<dbReference type="FunFam" id="3.40.50.1260:FF:000006">
    <property type="entry name" value="Phosphoglycerate kinase"/>
    <property type="match status" value="1"/>
</dbReference>
<comment type="pathway">
    <text evidence="2 13">Carbohydrate degradation; glycolysis; pyruvate from D-glyceraldehyde 3-phosphate: step 2/5.</text>
</comment>
<dbReference type="GO" id="GO:0004618">
    <property type="term" value="F:phosphoglycerate kinase activity"/>
    <property type="evidence" value="ECO:0007669"/>
    <property type="project" value="UniProtKB-UniRule"/>
</dbReference>
<feature type="binding site" evidence="13 14">
    <location>
        <begin position="60"/>
        <end position="63"/>
    </location>
    <ligand>
        <name>substrate</name>
    </ligand>
</feature>
<evidence type="ECO:0000256" key="12">
    <source>
        <dbReference type="ARBA" id="ARBA00023152"/>
    </source>
</evidence>
<evidence type="ECO:0000256" key="9">
    <source>
        <dbReference type="ARBA" id="ARBA00022741"/>
    </source>
</evidence>
<evidence type="ECO:0000256" key="14">
    <source>
        <dbReference type="PIRSR" id="PIRSR000724-1"/>
    </source>
</evidence>
<reference evidence="18" key="1">
    <citation type="submission" date="2016-10" db="EMBL/GenBank/DDBJ databases">
        <authorList>
            <person name="Varghese N."/>
            <person name="Submissions S."/>
        </authorList>
    </citation>
    <scope>NUCLEOTIDE SEQUENCE [LARGE SCALE GENOMIC DNA]</scope>
    <source>
        <strain evidence="18">DSM 21772</strain>
    </source>
</reference>
<evidence type="ECO:0000256" key="6">
    <source>
        <dbReference type="ARBA" id="ARBA00016471"/>
    </source>
</evidence>
<keyword evidence="10 13" id="KW-0418">Kinase</keyword>
<dbReference type="GO" id="GO:0043531">
    <property type="term" value="F:ADP binding"/>
    <property type="evidence" value="ECO:0007669"/>
    <property type="project" value="TreeGrafter"/>
</dbReference>
<feature type="binding site" evidence="14">
    <location>
        <position position="119"/>
    </location>
    <ligand>
        <name>(2R)-3-phosphoglycerate</name>
        <dbReference type="ChEBI" id="CHEBI:58272"/>
    </ligand>
</feature>
<dbReference type="GO" id="GO:0005524">
    <property type="term" value="F:ATP binding"/>
    <property type="evidence" value="ECO:0007669"/>
    <property type="project" value="UniProtKB-KW"/>
</dbReference>
<dbReference type="PIRSF" id="PIRSF000724">
    <property type="entry name" value="Pgk"/>
    <property type="match status" value="1"/>
</dbReference>
<dbReference type="Gene3D" id="3.40.50.1260">
    <property type="entry name" value="Phosphoglycerate kinase, N-terminal domain"/>
    <property type="match status" value="2"/>
</dbReference>
<dbReference type="PANTHER" id="PTHR11406:SF23">
    <property type="entry name" value="PHOSPHOGLYCERATE KINASE 1, CHLOROPLASTIC-RELATED"/>
    <property type="match status" value="1"/>
</dbReference>
<comment type="similarity">
    <text evidence="3 13 16">Belongs to the phosphoglycerate kinase family.</text>
</comment>
<keyword evidence="18" id="KW-1185">Reference proteome</keyword>
<protein>
    <recommendedName>
        <fullName evidence="6 13">Phosphoglycerate kinase</fullName>
        <ecNumber evidence="5 13">2.7.2.3</ecNumber>
    </recommendedName>
</protein>
<feature type="binding site" evidence="13 15">
    <location>
        <begin position="359"/>
        <end position="362"/>
    </location>
    <ligand>
        <name>ATP</name>
        <dbReference type="ChEBI" id="CHEBI:30616"/>
    </ligand>
</feature>
<evidence type="ECO:0000256" key="15">
    <source>
        <dbReference type="PIRSR" id="PIRSR000724-2"/>
    </source>
</evidence>
<feature type="binding site" evidence="13">
    <location>
        <position position="37"/>
    </location>
    <ligand>
        <name>substrate</name>
    </ligand>
</feature>
<evidence type="ECO:0000256" key="1">
    <source>
        <dbReference type="ARBA" id="ARBA00000642"/>
    </source>
</evidence>
<comment type="catalytic activity">
    <reaction evidence="1 13 16">
        <text>(2R)-3-phosphoglycerate + ATP = (2R)-3-phospho-glyceroyl phosphate + ADP</text>
        <dbReference type="Rhea" id="RHEA:14801"/>
        <dbReference type="ChEBI" id="CHEBI:30616"/>
        <dbReference type="ChEBI" id="CHEBI:57604"/>
        <dbReference type="ChEBI" id="CHEBI:58272"/>
        <dbReference type="ChEBI" id="CHEBI:456216"/>
        <dbReference type="EC" id="2.7.2.3"/>
    </reaction>
</comment>
<dbReference type="PANTHER" id="PTHR11406">
    <property type="entry name" value="PHOSPHOGLYCERATE KINASE"/>
    <property type="match status" value="1"/>
</dbReference>
<evidence type="ECO:0000256" key="5">
    <source>
        <dbReference type="ARBA" id="ARBA00013061"/>
    </source>
</evidence>
<dbReference type="SUPFAM" id="SSF53748">
    <property type="entry name" value="Phosphoglycerate kinase"/>
    <property type="match status" value="1"/>
</dbReference>
<feature type="binding site" evidence="13 14">
    <location>
        <begin position="22"/>
        <end position="24"/>
    </location>
    <ligand>
        <name>substrate</name>
    </ligand>
</feature>
<organism evidence="17 18">
    <name type="scientific">Microterricola viridarii</name>
    <dbReference type="NCBI Taxonomy" id="412690"/>
    <lineage>
        <taxon>Bacteria</taxon>
        <taxon>Bacillati</taxon>
        <taxon>Actinomycetota</taxon>
        <taxon>Actinomycetes</taxon>
        <taxon>Micrococcales</taxon>
        <taxon>Microbacteriaceae</taxon>
        <taxon>Microterricola</taxon>
    </lineage>
</organism>
<name>A0A1H1UB62_9MICO</name>
<comment type="subunit">
    <text evidence="4 13">Monomer.</text>
</comment>
<dbReference type="GO" id="GO:0006096">
    <property type="term" value="P:glycolytic process"/>
    <property type="evidence" value="ECO:0007669"/>
    <property type="project" value="UniProtKB-UniRule"/>
</dbReference>
<dbReference type="EC" id="2.7.2.3" evidence="5 13"/>
<dbReference type="GO" id="GO:0005829">
    <property type="term" value="C:cytosol"/>
    <property type="evidence" value="ECO:0007669"/>
    <property type="project" value="TreeGrafter"/>
</dbReference>
<evidence type="ECO:0000256" key="8">
    <source>
        <dbReference type="ARBA" id="ARBA00022679"/>
    </source>
</evidence>
<evidence type="ECO:0000256" key="11">
    <source>
        <dbReference type="ARBA" id="ARBA00022840"/>
    </source>
</evidence>
<keyword evidence="9 13" id="KW-0547">Nucleotide-binding</keyword>
<evidence type="ECO:0000256" key="2">
    <source>
        <dbReference type="ARBA" id="ARBA00004838"/>
    </source>
</evidence>
<feature type="binding site" evidence="13 15">
    <location>
        <position position="206"/>
    </location>
    <ligand>
        <name>ATP</name>
        <dbReference type="ChEBI" id="CHEBI:30616"/>
    </ligand>
</feature>
<evidence type="ECO:0000256" key="13">
    <source>
        <dbReference type="HAMAP-Rule" id="MF_00145"/>
    </source>
</evidence>
<dbReference type="InterPro" id="IPR015911">
    <property type="entry name" value="Phosphoglycerate_kinase_CS"/>
</dbReference>
<feature type="binding site" evidence="14">
    <location>
        <position position="156"/>
    </location>
    <ligand>
        <name>(2R)-3-phosphoglycerate</name>
        <dbReference type="ChEBI" id="CHEBI:58272"/>
    </ligand>
</feature>
<feature type="binding site" evidence="13">
    <location>
        <position position="119"/>
    </location>
    <ligand>
        <name>substrate</name>
    </ligand>
</feature>
<evidence type="ECO:0000256" key="7">
    <source>
        <dbReference type="ARBA" id="ARBA00022490"/>
    </source>
</evidence>
<keyword evidence="7 13" id="KW-0963">Cytoplasm</keyword>
<dbReference type="PRINTS" id="PR00477">
    <property type="entry name" value="PHGLYCKINASE"/>
</dbReference>
<keyword evidence="12 13" id="KW-0324">Glycolysis</keyword>
<dbReference type="RefSeq" id="WP_083363862.1">
    <property type="nucleotide sequence ID" value="NZ_LT629742.1"/>
</dbReference>
<evidence type="ECO:0000256" key="4">
    <source>
        <dbReference type="ARBA" id="ARBA00011245"/>
    </source>
</evidence>
<dbReference type="UniPathway" id="UPA00109">
    <property type="reaction ID" value="UER00185"/>
</dbReference>
<evidence type="ECO:0000256" key="3">
    <source>
        <dbReference type="ARBA" id="ARBA00008982"/>
    </source>
</evidence>
<keyword evidence="8 13" id="KW-0808">Transferase</keyword>
<dbReference type="Pfam" id="PF00162">
    <property type="entry name" value="PGK"/>
    <property type="match status" value="1"/>
</dbReference>